<evidence type="ECO:0000313" key="1">
    <source>
        <dbReference type="EMBL" id="ELA40851.1"/>
    </source>
</evidence>
<dbReference type="RefSeq" id="XP_007605556.1">
    <property type="nucleotide sequence ID" value="XM_007605494.1"/>
</dbReference>
<dbReference type="InParanoid" id="L2GJ04"/>
<keyword evidence="2" id="KW-1185">Reference proteome</keyword>
<evidence type="ECO:0000313" key="2">
    <source>
        <dbReference type="Proteomes" id="UP000011082"/>
    </source>
</evidence>
<dbReference type="OMA" id="RINKCTI"/>
<dbReference type="GeneID" id="19882821"/>
<dbReference type="HOGENOM" id="CLU_1511759_0_0_1"/>
<dbReference type="AlphaFoldDB" id="L2GJ04"/>
<evidence type="ECO:0008006" key="3">
    <source>
        <dbReference type="Google" id="ProtNLM"/>
    </source>
</evidence>
<dbReference type="VEuPathDB" id="MicrosporidiaDB:VICG_02111"/>
<name>L2GJ04_VITCO</name>
<sequence length="178" mass="20865">MFKRAKQVDENVFKQPRLKATHEVKTHLRERTETEKIYHLFSAPNKRKTVFRMILSLKQSELEKNVYMLAENLLGTLIADKSIDRLFYMAFSRLLKTGSTSSMKKLCADHLKAQMCSDRSYSTFLEFLMRHFKSAIADNKNEIAEFVDDKSLKSKVLSLKEKTPSTRVSFNEAFYYTR</sequence>
<protein>
    <recommendedName>
        <fullName evidence="3">MI domain-containing protein</fullName>
    </recommendedName>
</protein>
<dbReference type="Proteomes" id="UP000011082">
    <property type="component" value="Unassembled WGS sequence"/>
</dbReference>
<organism evidence="1 2">
    <name type="scientific">Vittaforma corneae (strain ATCC 50505)</name>
    <name type="common">Microsporidian parasite</name>
    <name type="synonym">Nosema corneum</name>
    <dbReference type="NCBI Taxonomy" id="993615"/>
    <lineage>
        <taxon>Eukaryota</taxon>
        <taxon>Fungi</taxon>
        <taxon>Fungi incertae sedis</taxon>
        <taxon>Microsporidia</taxon>
        <taxon>Nosematidae</taxon>
        <taxon>Vittaforma</taxon>
    </lineage>
</organism>
<gene>
    <name evidence="1" type="ORF">VICG_02111</name>
</gene>
<dbReference type="EMBL" id="JH370172">
    <property type="protein sequence ID" value="ELA40851.1"/>
    <property type="molecule type" value="Genomic_DNA"/>
</dbReference>
<accession>L2GJ04</accession>
<dbReference type="OrthoDB" id="2192163at2759"/>
<proteinExistence type="predicted"/>
<reference evidence="2" key="1">
    <citation type="submission" date="2011-05" db="EMBL/GenBank/DDBJ databases">
        <title>The genome sequence of Vittaforma corneae strain ATCC 50505.</title>
        <authorList>
            <consortium name="The Broad Institute Genome Sequencing Platform"/>
            <person name="Cuomo C."/>
            <person name="Didier E."/>
            <person name="Bowers L."/>
            <person name="Young S.K."/>
            <person name="Zeng Q."/>
            <person name="Gargeya S."/>
            <person name="Fitzgerald M."/>
            <person name="Haas B."/>
            <person name="Abouelleil A."/>
            <person name="Alvarado L."/>
            <person name="Arachchi H.M."/>
            <person name="Berlin A."/>
            <person name="Chapman S.B."/>
            <person name="Gearin G."/>
            <person name="Goldberg J."/>
            <person name="Griggs A."/>
            <person name="Gujja S."/>
            <person name="Hansen M."/>
            <person name="Heiman D."/>
            <person name="Howarth C."/>
            <person name="Larimer J."/>
            <person name="Lui A."/>
            <person name="MacDonald P.J.P."/>
            <person name="McCowen C."/>
            <person name="Montmayeur A."/>
            <person name="Murphy C."/>
            <person name="Neiman D."/>
            <person name="Pearson M."/>
            <person name="Priest M."/>
            <person name="Roberts A."/>
            <person name="Saif S."/>
            <person name="Shea T."/>
            <person name="Sisk P."/>
            <person name="Stolte C."/>
            <person name="Sykes S."/>
            <person name="Wortman J."/>
            <person name="Nusbaum C."/>
            <person name="Birren B."/>
        </authorList>
    </citation>
    <scope>NUCLEOTIDE SEQUENCE [LARGE SCALE GENOMIC DNA]</scope>
    <source>
        <strain evidence="2">ATCC 50505</strain>
    </source>
</reference>